<sequence length="92" mass="9910">MPMYRYICENCGLEKRELHSMNETPEIICDECGSKMTKAIGRVGIVFKGSGFYITDSKNTGIGNGGKNSSSNNSSSKDSSKESKSSVTANSK</sequence>
<feature type="compositionally biased region" description="Low complexity" evidence="1">
    <location>
        <begin position="57"/>
        <end position="77"/>
    </location>
</feature>
<keyword evidence="4" id="KW-1185">Reference proteome</keyword>
<dbReference type="InterPro" id="IPR013429">
    <property type="entry name" value="Regulatory_FmdB_Zinc_ribbon"/>
</dbReference>
<dbReference type="RefSeq" id="WP_207566955.1">
    <property type="nucleotide sequence ID" value="NZ_CP071446.1"/>
</dbReference>
<dbReference type="NCBIfam" id="TIGR02605">
    <property type="entry name" value="CxxC_CxxC_SSSS"/>
    <property type="match status" value="1"/>
</dbReference>
<evidence type="ECO:0000256" key="1">
    <source>
        <dbReference type="SAM" id="MobiDB-lite"/>
    </source>
</evidence>
<dbReference type="Pfam" id="PF09723">
    <property type="entry name" value="Zn_ribbon_8"/>
    <property type="match status" value="1"/>
</dbReference>
<reference evidence="3 4" key="1">
    <citation type="submission" date="2021-03" db="EMBL/GenBank/DDBJ databases">
        <title>Thermosipho ferrireducens sp.nov., an anaerobic thermophilic iron-reducing bacterium isolated from a deep-sea hydrothermal sulfide deposits.</title>
        <authorList>
            <person name="Zeng X."/>
            <person name="Chen Y."/>
            <person name="Shao Z."/>
        </authorList>
    </citation>
    <scope>NUCLEOTIDE SEQUENCE [LARGE SCALE GENOMIC DNA]</scope>
    <source>
        <strain evidence="3 4">JL129W03</strain>
    </source>
</reference>
<protein>
    <submittedName>
        <fullName evidence="3">FmdB family transcriptional regulator</fullName>
    </submittedName>
</protein>
<feature type="domain" description="Putative regulatory protein FmdB zinc ribbon" evidence="2">
    <location>
        <begin position="1"/>
        <end position="41"/>
    </location>
</feature>
<accession>A0ABX7SAD2</accession>
<dbReference type="Proteomes" id="UP000671862">
    <property type="component" value="Chromosome"/>
</dbReference>
<dbReference type="PANTHER" id="PTHR34404:SF2">
    <property type="entry name" value="CONSERVED SERINE RICH PROTEIN"/>
    <property type="match status" value="1"/>
</dbReference>
<dbReference type="PANTHER" id="PTHR34404">
    <property type="entry name" value="REGULATORY PROTEIN, FMDB FAMILY"/>
    <property type="match status" value="1"/>
</dbReference>
<organism evidence="3 4">
    <name type="scientific">Thermosipho ferrireducens</name>
    <dbReference type="NCBI Taxonomy" id="2571116"/>
    <lineage>
        <taxon>Bacteria</taxon>
        <taxon>Thermotogati</taxon>
        <taxon>Thermotogota</taxon>
        <taxon>Thermotogae</taxon>
        <taxon>Thermotogales</taxon>
        <taxon>Fervidobacteriaceae</taxon>
        <taxon>Thermosipho</taxon>
    </lineage>
</organism>
<dbReference type="SMART" id="SM00834">
    <property type="entry name" value="CxxC_CXXC_SSSS"/>
    <property type="match status" value="1"/>
</dbReference>
<feature type="region of interest" description="Disordered" evidence="1">
    <location>
        <begin position="56"/>
        <end position="92"/>
    </location>
</feature>
<gene>
    <name evidence="3" type="ORF">JYK00_01455</name>
</gene>
<dbReference type="EMBL" id="CP071446">
    <property type="protein sequence ID" value="QTA38235.1"/>
    <property type="molecule type" value="Genomic_DNA"/>
</dbReference>
<evidence type="ECO:0000313" key="4">
    <source>
        <dbReference type="Proteomes" id="UP000671862"/>
    </source>
</evidence>
<evidence type="ECO:0000259" key="2">
    <source>
        <dbReference type="SMART" id="SM00834"/>
    </source>
</evidence>
<name>A0ABX7SAD2_9BACT</name>
<proteinExistence type="predicted"/>
<evidence type="ECO:0000313" key="3">
    <source>
        <dbReference type="EMBL" id="QTA38235.1"/>
    </source>
</evidence>